<reference evidence="1" key="1">
    <citation type="journal article" date="2017" name="Appl. Environ. Microbiol.">
        <title>Molecular characterization of an Endozoicomonas-like organism causing infection in king scallop Pecten maximus L.</title>
        <authorList>
            <person name="Cano I."/>
            <person name="van Aerle R."/>
            <person name="Ross S."/>
            <person name="Verner-Jeffreys D.W."/>
            <person name="Paley R.K."/>
            <person name="Rimmer G."/>
            <person name="Ryder D."/>
            <person name="Hooper P."/>
            <person name="Stone D."/>
            <person name="Feist S.W."/>
        </authorList>
    </citation>
    <scope>NUCLEOTIDE SEQUENCE</scope>
</reference>
<sequence length="71" mass="8263">MKDNQTEVQEKLLNEIKQVPFEHLPALLTIVHSFRESVALDSAENSFEKGWKEVNEEDCKPIDDLWKGLDH</sequence>
<organism evidence="1">
    <name type="scientific">invertebrate metagenome</name>
    <dbReference type="NCBI Taxonomy" id="1711999"/>
    <lineage>
        <taxon>unclassified sequences</taxon>
        <taxon>metagenomes</taxon>
        <taxon>organismal metagenomes</taxon>
    </lineage>
</organism>
<comment type="caution">
    <text evidence="1">The sequence shown here is derived from an EMBL/GenBank/DDBJ whole genome shotgun (WGS) entry which is preliminary data.</text>
</comment>
<evidence type="ECO:0000313" key="1">
    <source>
        <dbReference type="EMBL" id="PJE80514.1"/>
    </source>
</evidence>
<dbReference type="EMBL" id="NSIT01000014">
    <property type="protein sequence ID" value="PJE80514.1"/>
    <property type="molecule type" value="Genomic_DNA"/>
</dbReference>
<protein>
    <submittedName>
        <fullName evidence="1">Uncharacterized protein</fullName>
    </submittedName>
</protein>
<accession>A0A2H9TBD3</accession>
<name>A0A2H9TBD3_9ZZZZ</name>
<dbReference type="AlphaFoldDB" id="A0A2H9TBD3"/>
<gene>
    <name evidence="1" type="ORF">CI610_00482</name>
</gene>
<proteinExistence type="predicted"/>